<comment type="caution">
    <text evidence="2">The sequence shown here is derived from an EMBL/GenBank/DDBJ whole genome shotgun (WGS) entry which is preliminary data.</text>
</comment>
<proteinExistence type="predicted"/>
<dbReference type="InterPro" id="IPR013589">
    <property type="entry name" value="Bac_transglu_N"/>
</dbReference>
<gene>
    <name evidence="2" type="ORF">B1C78_08365</name>
</gene>
<dbReference type="PANTHER" id="PTHR33490">
    <property type="entry name" value="BLR5614 PROTEIN-RELATED"/>
    <property type="match status" value="1"/>
</dbReference>
<dbReference type="Pfam" id="PF01841">
    <property type="entry name" value="Transglut_core"/>
    <property type="match status" value="1"/>
</dbReference>
<dbReference type="AlphaFoldDB" id="A0A1V3NHZ2"/>
<dbReference type="Proteomes" id="UP000189462">
    <property type="component" value="Unassembled WGS sequence"/>
</dbReference>
<dbReference type="Pfam" id="PF08379">
    <property type="entry name" value="Bact_transglu_N"/>
    <property type="match status" value="1"/>
</dbReference>
<dbReference type="PANTHER" id="PTHR33490:SF7">
    <property type="entry name" value="BLR2979 PROTEIN"/>
    <property type="match status" value="1"/>
</dbReference>
<dbReference type="OrthoDB" id="9804872at2"/>
<dbReference type="InterPro" id="IPR038765">
    <property type="entry name" value="Papain-like_cys_pep_sf"/>
</dbReference>
<dbReference type="EMBL" id="MVBK01000045">
    <property type="protein sequence ID" value="OOG24604.1"/>
    <property type="molecule type" value="Genomic_DNA"/>
</dbReference>
<evidence type="ECO:0000313" key="2">
    <source>
        <dbReference type="EMBL" id="OOG24604.1"/>
    </source>
</evidence>
<dbReference type="InterPro" id="IPR002931">
    <property type="entry name" value="Transglutaminase-like"/>
</dbReference>
<sequence>MRYRIRHVTEYRYPEQVNLCHNETRLTPRATPRQQCVLASLACEPGAAYRSDREDFFGNRVNFLTIDQPHTTLRVIAESTVEVMGDAGELNLVRDTPWEEVRTRLDRETGEAVLDARPYRLESPRIPALPGLGAYAGPSFVPGRPLREAVADLMARIHDDFEYDPGFTTVTTPLETVLEHRRGVCQDFAHLAIGCLRATGLAARYVSGYLETRPAPGQEKLQGADASHAWFSVFDPDQGWLDFDPTNNLIPMERHITLAWGRDYTDVTPLKGVLFGGGDSHGLSVAVDVALEG</sequence>
<evidence type="ECO:0000313" key="3">
    <source>
        <dbReference type="Proteomes" id="UP000189462"/>
    </source>
</evidence>
<dbReference type="STRING" id="108003.B1C78_08365"/>
<protein>
    <submittedName>
        <fullName evidence="2">Transglutaminase</fullName>
    </submittedName>
</protein>
<reference evidence="2 3" key="1">
    <citation type="submission" date="2017-02" db="EMBL/GenBank/DDBJ databases">
        <title>Genomic diversity within the haloalkaliphilic genus Thioalkalivibrio.</title>
        <authorList>
            <person name="Ahn A.-C."/>
            <person name="Meier-Kolthoff J."/>
            <person name="Overmars L."/>
            <person name="Richter M."/>
            <person name="Woyke T."/>
            <person name="Sorokin D.Y."/>
            <person name="Muyzer G."/>
        </authorList>
    </citation>
    <scope>NUCLEOTIDE SEQUENCE [LARGE SCALE GENOMIC DNA]</scope>
    <source>
        <strain evidence="2 3">ALJD</strain>
    </source>
</reference>
<dbReference type="RefSeq" id="WP_077278703.1">
    <property type="nucleotide sequence ID" value="NZ_MVBK01000045.1"/>
</dbReference>
<feature type="domain" description="Transglutaminase-like" evidence="1">
    <location>
        <begin position="177"/>
        <end position="247"/>
    </location>
</feature>
<dbReference type="SMART" id="SM00460">
    <property type="entry name" value="TGc"/>
    <property type="match status" value="1"/>
</dbReference>
<accession>A0A1V3NHZ2</accession>
<evidence type="ECO:0000259" key="1">
    <source>
        <dbReference type="SMART" id="SM00460"/>
    </source>
</evidence>
<dbReference type="SUPFAM" id="SSF54001">
    <property type="entry name" value="Cysteine proteinases"/>
    <property type="match status" value="1"/>
</dbReference>
<name>A0A1V3NHZ2_9GAMM</name>
<organism evidence="2 3">
    <name type="scientific">Thioalkalivibrio denitrificans</name>
    <dbReference type="NCBI Taxonomy" id="108003"/>
    <lineage>
        <taxon>Bacteria</taxon>
        <taxon>Pseudomonadati</taxon>
        <taxon>Pseudomonadota</taxon>
        <taxon>Gammaproteobacteria</taxon>
        <taxon>Chromatiales</taxon>
        <taxon>Ectothiorhodospiraceae</taxon>
        <taxon>Thioalkalivibrio</taxon>
    </lineage>
</organism>
<dbReference type="Gene3D" id="3.10.620.30">
    <property type="match status" value="1"/>
</dbReference>
<keyword evidence="3" id="KW-1185">Reference proteome</keyword>